<dbReference type="Proteomes" id="UP000297245">
    <property type="component" value="Unassembled WGS sequence"/>
</dbReference>
<gene>
    <name evidence="1" type="ORF">K435DRAFT_694354</name>
</gene>
<feature type="non-terminal residue" evidence="1">
    <location>
        <position position="1"/>
    </location>
</feature>
<keyword evidence="2" id="KW-1185">Reference proteome</keyword>
<name>A0A4S8KYE0_DENBC</name>
<organism evidence="1 2">
    <name type="scientific">Dendrothele bispora (strain CBS 962.96)</name>
    <dbReference type="NCBI Taxonomy" id="1314807"/>
    <lineage>
        <taxon>Eukaryota</taxon>
        <taxon>Fungi</taxon>
        <taxon>Dikarya</taxon>
        <taxon>Basidiomycota</taxon>
        <taxon>Agaricomycotina</taxon>
        <taxon>Agaricomycetes</taxon>
        <taxon>Agaricomycetidae</taxon>
        <taxon>Agaricales</taxon>
        <taxon>Agaricales incertae sedis</taxon>
        <taxon>Dendrothele</taxon>
    </lineage>
</organism>
<evidence type="ECO:0000313" key="1">
    <source>
        <dbReference type="EMBL" id="THU81046.1"/>
    </source>
</evidence>
<proteinExistence type="predicted"/>
<accession>A0A4S8KYE0</accession>
<dbReference type="EMBL" id="ML179846">
    <property type="protein sequence ID" value="THU81046.1"/>
    <property type="molecule type" value="Genomic_DNA"/>
</dbReference>
<evidence type="ECO:0008006" key="3">
    <source>
        <dbReference type="Google" id="ProtNLM"/>
    </source>
</evidence>
<protein>
    <recommendedName>
        <fullName evidence="3">Helitron helicase-like domain-containing protein</fullName>
    </recommendedName>
</protein>
<evidence type="ECO:0000313" key="2">
    <source>
        <dbReference type="Proteomes" id="UP000297245"/>
    </source>
</evidence>
<sequence length="110" mass="12764">NCQECHKLQEWKQNFVKEVDDIVLRTHLHTYYLGCLDNKWGTCKARFPRDVFETTQIDIDTGALRLKKSEPWINTYNPVMTYLLRCNSDVTSLLSGTAIKAVVAYVSDYN</sequence>
<dbReference type="AlphaFoldDB" id="A0A4S8KYE0"/>
<reference evidence="1 2" key="1">
    <citation type="journal article" date="2019" name="Nat. Ecol. Evol.">
        <title>Megaphylogeny resolves global patterns of mushroom evolution.</title>
        <authorList>
            <person name="Varga T."/>
            <person name="Krizsan K."/>
            <person name="Foldi C."/>
            <person name="Dima B."/>
            <person name="Sanchez-Garcia M."/>
            <person name="Sanchez-Ramirez S."/>
            <person name="Szollosi G.J."/>
            <person name="Szarkandi J.G."/>
            <person name="Papp V."/>
            <person name="Albert L."/>
            <person name="Andreopoulos W."/>
            <person name="Angelini C."/>
            <person name="Antonin V."/>
            <person name="Barry K.W."/>
            <person name="Bougher N.L."/>
            <person name="Buchanan P."/>
            <person name="Buyck B."/>
            <person name="Bense V."/>
            <person name="Catcheside P."/>
            <person name="Chovatia M."/>
            <person name="Cooper J."/>
            <person name="Damon W."/>
            <person name="Desjardin D."/>
            <person name="Finy P."/>
            <person name="Geml J."/>
            <person name="Haridas S."/>
            <person name="Hughes K."/>
            <person name="Justo A."/>
            <person name="Karasinski D."/>
            <person name="Kautmanova I."/>
            <person name="Kiss B."/>
            <person name="Kocsube S."/>
            <person name="Kotiranta H."/>
            <person name="LaButti K.M."/>
            <person name="Lechner B.E."/>
            <person name="Liimatainen K."/>
            <person name="Lipzen A."/>
            <person name="Lukacs Z."/>
            <person name="Mihaltcheva S."/>
            <person name="Morgado L.N."/>
            <person name="Niskanen T."/>
            <person name="Noordeloos M.E."/>
            <person name="Ohm R.A."/>
            <person name="Ortiz-Santana B."/>
            <person name="Ovrebo C."/>
            <person name="Racz N."/>
            <person name="Riley R."/>
            <person name="Savchenko A."/>
            <person name="Shiryaev A."/>
            <person name="Soop K."/>
            <person name="Spirin V."/>
            <person name="Szebenyi C."/>
            <person name="Tomsovsky M."/>
            <person name="Tulloss R.E."/>
            <person name="Uehling J."/>
            <person name="Grigoriev I.V."/>
            <person name="Vagvolgyi C."/>
            <person name="Papp T."/>
            <person name="Martin F.M."/>
            <person name="Miettinen O."/>
            <person name="Hibbett D.S."/>
            <person name="Nagy L.G."/>
        </authorList>
    </citation>
    <scope>NUCLEOTIDE SEQUENCE [LARGE SCALE GENOMIC DNA]</scope>
    <source>
        <strain evidence="1 2">CBS 962.96</strain>
    </source>
</reference>
<dbReference type="OrthoDB" id="3229882at2759"/>